<feature type="coiled-coil region" evidence="1">
    <location>
        <begin position="110"/>
        <end position="401"/>
    </location>
</feature>
<protein>
    <submittedName>
        <fullName evidence="4">Uncharacterized protein</fullName>
    </submittedName>
</protein>
<reference evidence="2" key="2">
    <citation type="submission" date="2018-05" db="EMBL/GenBank/DDBJ databases">
        <title>Effector identification in a new, highly contiguous assembly of the strawberry crown rot pathogen Phytophthora cactorum.</title>
        <authorList>
            <person name="Armitage A.D."/>
            <person name="Nellist C.F."/>
            <person name="Bates H."/>
            <person name="Vickerstaff R.J."/>
            <person name="Harrison R.J."/>
        </authorList>
    </citation>
    <scope>NUCLEOTIDE SEQUENCE</scope>
    <source>
        <strain evidence="2">P421</strain>
    </source>
</reference>
<comment type="caution">
    <text evidence="4">The sequence shown here is derived from an EMBL/GenBank/DDBJ whole genome shotgun (WGS) entry which is preliminary data.</text>
</comment>
<evidence type="ECO:0000256" key="1">
    <source>
        <dbReference type="SAM" id="Coils"/>
    </source>
</evidence>
<evidence type="ECO:0000313" key="5">
    <source>
        <dbReference type="Proteomes" id="UP000251314"/>
    </source>
</evidence>
<dbReference type="Gene3D" id="1.20.5.170">
    <property type="match status" value="1"/>
</dbReference>
<accession>A0A329SYP5</accession>
<sequence length="507" mass="58154">MSCTCSCSLHGDPQRHDIAAPSCLQRTEVHDAKADAAYTDQGVVGEEEALSYDCYSDEDYDDAVAIEREEAEVAVATLQLQVRALRKYKSNYELLCGQLSELNTQIGLQLQRHEADVAALQASMADLQTEKIALEAQVLEAQQALEVQRETAKQDREYSDHVHHQLSTAAELLKATEKRLEQQEKHFTAEIERLIAQLAIGDDERAEYQIRAKGLEEELVQVREQGSATKEQEVLRRRREKRKHKKELMARAAKLRSLSDELEMQRSALRATKKQLGQVQADNDALRKQLTNVKRDGAHLSNIIDSQRAEHDSYADELLQTKKAKKQLAKRVAALSQEAQQYQNELAYAKEELVHKNNELEKCQDEMKTLRIKLRQTSQELDEVQCSNDKLVKQIETLQKVESERCSKAKTEEQEQRASRDYKYRKELTRMRELLVDNQQRASESSKDVQKLRRELLGVQKLLHGCTQERHAVYEPVDQWAEVMRNSVKAEEVSKNTIMEQVGAFMA</sequence>
<reference evidence="3" key="3">
    <citation type="submission" date="2021-01" db="EMBL/GenBank/DDBJ databases">
        <title>Phytophthora aleatoria, a newly-described species from Pinus radiata is distinct from Phytophthora cactorum isolates based on comparative genomics.</title>
        <authorList>
            <person name="Mcdougal R."/>
            <person name="Panda P."/>
            <person name="Williams N."/>
            <person name="Studholme D.J."/>
        </authorList>
    </citation>
    <scope>NUCLEOTIDE SEQUENCE</scope>
    <source>
        <strain evidence="3">NZFS 3830</strain>
    </source>
</reference>
<evidence type="ECO:0000313" key="4">
    <source>
        <dbReference type="EMBL" id="RAW42027.1"/>
    </source>
</evidence>
<dbReference type="STRING" id="29920.A0A329SYP5"/>
<reference evidence="4 5" key="1">
    <citation type="submission" date="2018-01" db="EMBL/GenBank/DDBJ databases">
        <title>Draft genome of the strawberry crown rot pathogen Phytophthora cactorum.</title>
        <authorList>
            <person name="Armitage A.D."/>
            <person name="Lysoe E."/>
            <person name="Nellist C.F."/>
            <person name="Harrison R.J."/>
            <person name="Brurberg M.B."/>
        </authorList>
    </citation>
    <scope>NUCLEOTIDE SEQUENCE [LARGE SCALE GENOMIC DNA]</scope>
    <source>
        <strain evidence="4 5">10300</strain>
    </source>
</reference>
<dbReference type="EMBL" id="RCMV01000381">
    <property type="protein sequence ID" value="KAG3218128.1"/>
    <property type="molecule type" value="Genomic_DNA"/>
</dbReference>
<name>A0A329SYP5_9STRA</name>
<dbReference type="AlphaFoldDB" id="A0A329SYP5"/>
<proteinExistence type="predicted"/>
<evidence type="ECO:0000313" key="2">
    <source>
        <dbReference type="EMBL" id="KAG3218128.1"/>
    </source>
</evidence>
<keyword evidence="5" id="KW-1185">Reference proteome</keyword>
<dbReference type="EMBL" id="JAENGZ010000263">
    <property type="protein sequence ID" value="KAG6963627.1"/>
    <property type="molecule type" value="Genomic_DNA"/>
</dbReference>
<keyword evidence="1" id="KW-0175">Coiled coil</keyword>
<gene>
    <name evidence="3" type="ORF">JG687_00006452</name>
    <name evidence="4" type="ORF">PC110_g1758</name>
    <name evidence="2" type="ORF">PC129_g11072</name>
</gene>
<dbReference type="Proteomes" id="UP000688947">
    <property type="component" value="Unassembled WGS sequence"/>
</dbReference>
<dbReference type="OrthoDB" id="76910at2759"/>
<evidence type="ECO:0000313" key="3">
    <source>
        <dbReference type="EMBL" id="KAG6963627.1"/>
    </source>
</evidence>
<dbReference type="EMBL" id="MJFZ01000021">
    <property type="protein sequence ID" value="RAW42027.1"/>
    <property type="molecule type" value="Genomic_DNA"/>
</dbReference>
<dbReference type="Proteomes" id="UP000760860">
    <property type="component" value="Unassembled WGS sequence"/>
</dbReference>
<dbReference type="VEuPathDB" id="FungiDB:PC110_g1758"/>
<organism evidence="4 5">
    <name type="scientific">Phytophthora cactorum</name>
    <dbReference type="NCBI Taxonomy" id="29920"/>
    <lineage>
        <taxon>Eukaryota</taxon>
        <taxon>Sar</taxon>
        <taxon>Stramenopiles</taxon>
        <taxon>Oomycota</taxon>
        <taxon>Peronosporomycetes</taxon>
        <taxon>Peronosporales</taxon>
        <taxon>Peronosporaceae</taxon>
        <taxon>Phytophthora</taxon>
    </lineage>
</organism>
<dbReference type="Proteomes" id="UP000251314">
    <property type="component" value="Unassembled WGS sequence"/>
</dbReference>